<sequence length="210" mass="21976">MIAFLTLLPFALGAFASPIANLARDEPGPWCNGLGPGAFDIAYNFTLGAYNSTLPNSNSTGAPVVMGQAGAVDGASFKIFSTWASYPYNDYPNFSLLSGAFHPNYEGGLDVGISDSNVTAGNPPSFIVTSLDLPAPAQIYCGVADTDPYGGGTGYPLLAVNGDTDSFALCSAGDYYLAQTNVIYKPTADNSGQYLFDSCYSVKLQMIGLY</sequence>
<dbReference type="AlphaFoldDB" id="A0A4S4KKI0"/>
<gene>
    <name evidence="2" type="ORF">EW026_g4813</name>
</gene>
<dbReference type="EMBL" id="SGPJ01000187">
    <property type="protein sequence ID" value="THG97129.1"/>
    <property type="molecule type" value="Genomic_DNA"/>
</dbReference>
<accession>A0A4S4KKI0</accession>
<keyword evidence="1" id="KW-0732">Signal</keyword>
<protein>
    <submittedName>
        <fullName evidence="2">Uncharacterized protein</fullName>
    </submittedName>
</protein>
<evidence type="ECO:0000313" key="2">
    <source>
        <dbReference type="EMBL" id="THG97129.1"/>
    </source>
</evidence>
<name>A0A4S4KKI0_9APHY</name>
<evidence type="ECO:0000313" key="3">
    <source>
        <dbReference type="Proteomes" id="UP000309038"/>
    </source>
</evidence>
<keyword evidence="3" id="KW-1185">Reference proteome</keyword>
<feature type="signal peptide" evidence="1">
    <location>
        <begin position="1"/>
        <end position="16"/>
    </location>
</feature>
<reference evidence="2 3" key="1">
    <citation type="submission" date="2019-02" db="EMBL/GenBank/DDBJ databases">
        <title>Genome sequencing of the rare red list fungi Phlebia centrifuga.</title>
        <authorList>
            <person name="Buettner E."/>
            <person name="Kellner H."/>
        </authorList>
    </citation>
    <scope>NUCLEOTIDE SEQUENCE [LARGE SCALE GENOMIC DNA]</scope>
    <source>
        <strain evidence="2 3">DSM 108282</strain>
    </source>
</reference>
<proteinExistence type="predicted"/>
<feature type="chain" id="PRO_5020629115" evidence="1">
    <location>
        <begin position="17"/>
        <end position="210"/>
    </location>
</feature>
<dbReference type="Proteomes" id="UP000309038">
    <property type="component" value="Unassembled WGS sequence"/>
</dbReference>
<comment type="caution">
    <text evidence="2">The sequence shown here is derived from an EMBL/GenBank/DDBJ whole genome shotgun (WGS) entry which is preliminary data.</text>
</comment>
<evidence type="ECO:0000256" key="1">
    <source>
        <dbReference type="SAM" id="SignalP"/>
    </source>
</evidence>
<organism evidence="2 3">
    <name type="scientific">Hermanssonia centrifuga</name>
    <dbReference type="NCBI Taxonomy" id="98765"/>
    <lineage>
        <taxon>Eukaryota</taxon>
        <taxon>Fungi</taxon>
        <taxon>Dikarya</taxon>
        <taxon>Basidiomycota</taxon>
        <taxon>Agaricomycotina</taxon>
        <taxon>Agaricomycetes</taxon>
        <taxon>Polyporales</taxon>
        <taxon>Meruliaceae</taxon>
        <taxon>Hermanssonia</taxon>
    </lineage>
</organism>